<reference evidence="2 3" key="1">
    <citation type="journal article" date="2020" name="Nature">
        <title>Six reference-quality genomes reveal evolution of bat adaptations.</title>
        <authorList>
            <person name="Jebb D."/>
            <person name="Huang Z."/>
            <person name="Pippel M."/>
            <person name="Hughes G.M."/>
            <person name="Lavrichenko K."/>
            <person name="Devanna P."/>
            <person name="Winkler S."/>
            <person name="Jermiin L.S."/>
            <person name="Skirmuntt E.C."/>
            <person name="Katzourakis A."/>
            <person name="Burkitt-Gray L."/>
            <person name="Ray D.A."/>
            <person name="Sullivan K.A.M."/>
            <person name="Roscito J.G."/>
            <person name="Kirilenko B.M."/>
            <person name="Davalos L.M."/>
            <person name="Corthals A.P."/>
            <person name="Power M.L."/>
            <person name="Jones G."/>
            <person name="Ransome R.D."/>
            <person name="Dechmann D.K.N."/>
            <person name="Locatelli A.G."/>
            <person name="Puechmaille S.J."/>
            <person name="Fedrigo O."/>
            <person name="Jarvis E.D."/>
            <person name="Hiller M."/>
            <person name="Vernes S.C."/>
            <person name="Myers E.W."/>
            <person name="Teeling E.C."/>
        </authorList>
    </citation>
    <scope>NUCLEOTIDE SEQUENCE [LARGE SCALE GENOMIC DNA]</scope>
    <source>
        <strain evidence="2">MRouAeg1</strain>
        <tissue evidence="2">Muscle</tissue>
    </source>
</reference>
<dbReference type="AlphaFoldDB" id="A0A7J8D6X9"/>
<evidence type="ECO:0000256" key="1">
    <source>
        <dbReference type="SAM" id="MobiDB-lite"/>
    </source>
</evidence>
<feature type="region of interest" description="Disordered" evidence="1">
    <location>
        <begin position="1"/>
        <end position="24"/>
    </location>
</feature>
<name>A0A7J8D6X9_ROUAE</name>
<proteinExistence type="predicted"/>
<dbReference type="Proteomes" id="UP000593571">
    <property type="component" value="Unassembled WGS sequence"/>
</dbReference>
<keyword evidence="3" id="KW-1185">Reference proteome</keyword>
<comment type="caution">
    <text evidence="2">The sequence shown here is derived from an EMBL/GenBank/DDBJ whole genome shotgun (WGS) entry which is preliminary data.</text>
</comment>
<evidence type="ECO:0000313" key="2">
    <source>
        <dbReference type="EMBL" id="KAF6418878.1"/>
    </source>
</evidence>
<protein>
    <submittedName>
        <fullName evidence="2">Uncharacterized protein</fullName>
    </submittedName>
</protein>
<organism evidence="2 3">
    <name type="scientific">Rousettus aegyptiacus</name>
    <name type="common">Egyptian fruit bat</name>
    <name type="synonym">Pteropus aegyptiacus</name>
    <dbReference type="NCBI Taxonomy" id="9407"/>
    <lineage>
        <taxon>Eukaryota</taxon>
        <taxon>Metazoa</taxon>
        <taxon>Chordata</taxon>
        <taxon>Craniata</taxon>
        <taxon>Vertebrata</taxon>
        <taxon>Euteleostomi</taxon>
        <taxon>Mammalia</taxon>
        <taxon>Eutheria</taxon>
        <taxon>Laurasiatheria</taxon>
        <taxon>Chiroptera</taxon>
        <taxon>Yinpterochiroptera</taxon>
        <taxon>Pteropodoidea</taxon>
        <taxon>Pteropodidae</taxon>
        <taxon>Rousettinae</taxon>
        <taxon>Rousettus</taxon>
    </lineage>
</organism>
<accession>A0A7J8D6X9</accession>
<gene>
    <name evidence="2" type="ORF">HJG63_008876</name>
</gene>
<feature type="region of interest" description="Disordered" evidence="1">
    <location>
        <begin position="40"/>
        <end position="60"/>
    </location>
</feature>
<evidence type="ECO:0000313" key="3">
    <source>
        <dbReference type="Proteomes" id="UP000593571"/>
    </source>
</evidence>
<sequence>MQRRIFTEVPSCGPGTSLGSTQGWPGSMPAGHIVLALGPGRASSEHHTTPRGGRNFRRKASERTLPVRLRCLPSSWARKFFPESHSSQQFLPQPWSFLSGFKLVAEGFLEQNGCLLKLAHPSS</sequence>
<dbReference type="EMBL" id="JACASE010000013">
    <property type="protein sequence ID" value="KAF6418878.1"/>
    <property type="molecule type" value="Genomic_DNA"/>
</dbReference>